<protein>
    <submittedName>
        <fullName evidence="3">Regulator of cell morphogenesis and NO signaling</fullName>
    </submittedName>
</protein>
<organism evidence="3 4">
    <name type="scientific">Arachidicoccus rhizosphaerae</name>
    <dbReference type="NCBI Taxonomy" id="551991"/>
    <lineage>
        <taxon>Bacteria</taxon>
        <taxon>Pseudomonadati</taxon>
        <taxon>Bacteroidota</taxon>
        <taxon>Chitinophagia</taxon>
        <taxon>Chitinophagales</taxon>
        <taxon>Chitinophagaceae</taxon>
        <taxon>Arachidicoccus</taxon>
    </lineage>
</organism>
<comment type="subcellular location">
    <subcellularLocation>
        <location evidence="1">Cytoplasm</location>
    </subcellularLocation>
</comment>
<dbReference type="OrthoDB" id="9797132at2"/>
<proteinExistence type="predicted"/>
<evidence type="ECO:0000313" key="4">
    <source>
        <dbReference type="Proteomes" id="UP000199041"/>
    </source>
</evidence>
<gene>
    <name evidence="3" type="ORF">SAMN05192529_102246</name>
</gene>
<dbReference type="PANTHER" id="PTHR36438:SF1">
    <property type="entry name" value="IRON-SULFUR CLUSTER REPAIR PROTEIN YTFE"/>
    <property type="match status" value="1"/>
</dbReference>
<accession>A0A1H3WBG7</accession>
<sequence>MNIENLSTTIDLDKVLDVTLIEPRLKHPTIFKYFDNLTAGDYFIIHNDHDPKPVYYQLLGERGNIFTFEYLSKGPEDWFIQIQKNHDSGSEERSTDTGISAKEQKKAAYFAAKGQDYSCENANKADKNADAPELKDDIILQYDQWNAGFLCDFIEQTDHSYFREQAPQLDDLGENIRLKHQQTHPELASLKMYQDQLFATLLFHLTQEKSALFEAVKQVSNGSQPTEPAGTVVLKQLYTGTTLKKQANETLAGLLAHIRNHTNEYKAPADACDSYIYYFKRLSQFDLRLSRYLHLENTVLLPKISQWL</sequence>
<dbReference type="PANTHER" id="PTHR36438">
    <property type="entry name" value="IRON-SULFUR CLUSTER REPAIR PROTEIN YTFE"/>
    <property type="match status" value="1"/>
</dbReference>
<dbReference type="STRING" id="551991.SAMN05192529_102246"/>
<dbReference type="InterPro" id="IPR019903">
    <property type="entry name" value="RIC_family"/>
</dbReference>
<name>A0A1H3WBG7_9BACT</name>
<dbReference type="RefSeq" id="WP_091393425.1">
    <property type="nucleotide sequence ID" value="NZ_FNQY01000002.1"/>
</dbReference>
<reference evidence="3 4" key="1">
    <citation type="submission" date="2016-10" db="EMBL/GenBank/DDBJ databases">
        <authorList>
            <person name="de Groot N.N."/>
        </authorList>
    </citation>
    <scope>NUCLEOTIDE SEQUENCE [LARGE SCALE GENOMIC DNA]</scope>
    <source>
        <strain evidence="3 4">Vu-144</strain>
    </source>
</reference>
<feature type="domain" description="DUF2249" evidence="2">
    <location>
        <begin position="15"/>
        <end position="84"/>
    </location>
</feature>
<dbReference type="Proteomes" id="UP000199041">
    <property type="component" value="Unassembled WGS sequence"/>
</dbReference>
<dbReference type="Pfam" id="PF10006">
    <property type="entry name" value="DUF2249"/>
    <property type="match status" value="1"/>
</dbReference>
<evidence type="ECO:0000256" key="1">
    <source>
        <dbReference type="ARBA" id="ARBA00004496"/>
    </source>
</evidence>
<dbReference type="EMBL" id="FNQY01000002">
    <property type="protein sequence ID" value="SDZ83754.1"/>
    <property type="molecule type" value="Genomic_DNA"/>
</dbReference>
<dbReference type="GO" id="GO:0005737">
    <property type="term" value="C:cytoplasm"/>
    <property type="evidence" value="ECO:0007669"/>
    <property type="project" value="UniProtKB-SubCell"/>
</dbReference>
<evidence type="ECO:0000313" key="3">
    <source>
        <dbReference type="EMBL" id="SDZ83754.1"/>
    </source>
</evidence>
<keyword evidence="4" id="KW-1185">Reference proteome</keyword>
<evidence type="ECO:0000259" key="2">
    <source>
        <dbReference type="Pfam" id="PF10006"/>
    </source>
</evidence>
<dbReference type="AlphaFoldDB" id="A0A1H3WBG7"/>
<dbReference type="InterPro" id="IPR018720">
    <property type="entry name" value="DUF2249"/>
</dbReference>